<feature type="region of interest" description="Disordered" evidence="1">
    <location>
        <begin position="22"/>
        <end position="51"/>
    </location>
</feature>
<name>A0ABW9IX85_STRGJ</name>
<dbReference type="EMBL" id="JBJVNE010000030">
    <property type="protein sequence ID" value="MFM9652586.1"/>
    <property type="molecule type" value="Genomic_DNA"/>
</dbReference>
<evidence type="ECO:0000313" key="2">
    <source>
        <dbReference type="EMBL" id="MFM9652586.1"/>
    </source>
</evidence>
<proteinExistence type="predicted"/>
<accession>A0ABW9IX85</accession>
<evidence type="ECO:0000313" key="3">
    <source>
        <dbReference type="Proteomes" id="UP001631993"/>
    </source>
</evidence>
<keyword evidence="3" id="KW-1185">Reference proteome</keyword>
<evidence type="ECO:0008006" key="4">
    <source>
        <dbReference type="Google" id="ProtNLM"/>
    </source>
</evidence>
<sequence length="181" mass="19244">MRARHTLALAFALTALTAGCTQKTPEPKEAGNGGTPSVSQPPTWEGKGDEEAAMKRATRALNAVEPEGASREDSGTATLAHGLDRSFMVKGDRPYTFDIACQAAAPQTVALILERGDAESEWVVECGDREADQFNIPAGAPFTVTVTPAKRETDGLILWRLNTVAPEDVQDCDDDIKGCGN</sequence>
<evidence type="ECO:0000256" key="1">
    <source>
        <dbReference type="SAM" id="MobiDB-lite"/>
    </source>
</evidence>
<dbReference type="Proteomes" id="UP001631993">
    <property type="component" value="Unassembled WGS sequence"/>
</dbReference>
<reference evidence="2 3" key="1">
    <citation type="submission" date="2024-12" db="EMBL/GenBank/DDBJ databases">
        <title>Forecasting of Potato common scab and diversities of Pathogenic streptomyces spp. in china.</title>
        <authorList>
            <person name="Handique U."/>
            <person name="Wu J."/>
        </authorList>
    </citation>
    <scope>NUCLEOTIDE SEQUENCE [LARGE SCALE GENOMIC DNA]</scope>
    <source>
        <strain evidence="2 3">ZRIMU1585</strain>
    </source>
</reference>
<dbReference type="PROSITE" id="PS51257">
    <property type="entry name" value="PROKAR_LIPOPROTEIN"/>
    <property type="match status" value="1"/>
</dbReference>
<organism evidence="2 3">
    <name type="scientific">Streptomyces galilaeus</name>
    <dbReference type="NCBI Taxonomy" id="33899"/>
    <lineage>
        <taxon>Bacteria</taxon>
        <taxon>Bacillati</taxon>
        <taxon>Actinomycetota</taxon>
        <taxon>Actinomycetes</taxon>
        <taxon>Kitasatosporales</taxon>
        <taxon>Streptomycetaceae</taxon>
        <taxon>Streptomyces</taxon>
    </lineage>
</organism>
<dbReference type="RefSeq" id="WP_369276581.1">
    <property type="nucleotide sequence ID" value="NZ_JBJVMW010000030.1"/>
</dbReference>
<gene>
    <name evidence="2" type="ORF">ACKI1S_41535</name>
</gene>
<protein>
    <recommendedName>
        <fullName evidence="4">Lipoprotein</fullName>
    </recommendedName>
</protein>
<comment type="caution">
    <text evidence="2">The sequence shown here is derived from an EMBL/GenBank/DDBJ whole genome shotgun (WGS) entry which is preliminary data.</text>
</comment>